<comment type="caution">
    <text evidence="3">The sequence shown here is derived from an EMBL/GenBank/DDBJ whole genome shotgun (WGS) entry which is preliminary data.</text>
</comment>
<dbReference type="GO" id="GO:0035869">
    <property type="term" value="C:ciliary transition zone"/>
    <property type="evidence" value="ECO:0007669"/>
    <property type="project" value="TreeGrafter"/>
</dbReference>
<organism evidence="3 5">
    <name type="scientific">Didymodactylos carnosus</name>
    <dbReference type="NCBI Taxonomy" id="1234261"/>
    <lineage>
        <taxon>Eukaryota</taxon>
        <taxon>Metazoa</taxon>
        <taxon>Spiralia</taxon>
        <taxon>Gnathifera</taxon>
        <taxon>Rotifera</taxon>
        <taxon>Eurotatoria</taxon>
        <taxon>Bdelloidea</taxon>
        <taxon>Philodinida</taxon>
        <taxon>Philodinidae</taxon>
        <taxon>Didymodactylos</taxon>
    </lineage>
</organism>
<protein>
    <recommendedName>
        <fullName evidence="2">RPGRIP1 C-terminal domain-containing protein</fullName>
    </recommendedName>
</protein>
<dbReference type="PANTHER" id="PTHR14240:SF1">
    <property type="entry name" value="PROTEIN FANTOM-RELATED"/>
    <property type="match status" value="1"/>
</dbReference>
<feature type="compositionally biased region" description="Basic residues" evidence="1">
    <location>
        <begin position="202"/>
        <end position="224"/>
    </location>
</feature>
<dbReference type="InterPro" id="IPR031139">
    <property type="entry name" value="RPGRIP1_fam"/>
</dbReference>
<feature type="region of interest" description="Disordered" evidence="1">
    <location>
        <begin position="153"/>
        <end position="224"/>
    </location>
</feature>
<dbReference type="InterPro" id="IPR035892">
    <property type="entry name" value="C2_domain_sf"/>
</dbReference>
<feature type="compositionally biased region" description="Polar residues" evidence="1">
    <location>
        <begin position="153"/>
        <end position="168"/>
    </location>
</feature>
<reference evidence="3" key="1">
    <citation type="submission" date="2021-02" db="EMBL/GenBank/DDBJ databases">
        <authorList>
            <person name="Nowell W R."/>
        </authorList>
    </citation>
    <scope>NUCLEOTIDE SEQUENCE</scope>
</reference>
<dbReference type="PANTHER" id="PTHR14240">
    <property type="entry name" value="RETINITIS PIGMENTOSA GTPASE REGULATOR-INTERACTING PROTEIN"/>
    <property type="match status" value="1"/>
</dbReference>
<name>A0A814G5S4_9BILA</name>
<feature type="region of interest" description="Disordered" evidence="1">
    <location>
        <begin position="89"/>
        <end position="119"/>
    </location>
</feature>
<dbReference type="AlphaFoldDB" id="A0A814G5S4"/>
<keyword evidence="5" id="KW-1185">Reference proteome</keyword>
<dbReference type="GO" id="GO:1905515">
    <property type="term" value="P:non-motile cilium assembly"/>
    <property type="evidence" value="ECO:0007669"/>
    <property type="project" value="TreeGrafter"/>
</dbReference>
<accession>A0A814G5S4</accession>
<dbReference type="Pfam" id="PF18111">
    <property type="entry name" value="RPGR1_C"/>
    <property type="match status" value="1"/>
</dbReference>
<dbReference type="EMBL" id="CAJOBC010003060">
    <property type="protein sequence ID" value="CAF3765053.1"/>
    <property type="molecule type" value="Genomic_DNA"/>
</dbReference>
<dbReference type="Proteomes" id="UP000663829">
    <property type="component" value="Unassembled WGS sequence"/>
</dbReference>
<evidence type="ECO:0000313" key="3">
    <source>
        <dbReference type="EMBL" id="CAF0993250.1"/>
    </source>
</evidence>
<evidence type="ECO:0000259" key="2">
    <source>
        <dbReference type="Pfam" id="PF18111"/>
    </source>
</evidence>
<dbReference type="EMBL" id="CAJNOQ010003060">
    <property type="protein sequence ID" value="CAF0993250.1"/>
    <property type="molecule type" value="Genomic_DNA"/>
</dbReference>
<dbReference type="InterPro" id="IPR041091">
    <property type="entry name" value="RPGRIP1_C"/>
</dbReference>
<sequence>MRDSKWKDQFIGPHSSGEIRFVVVAEPPDNKQTLDCIDIGYASVNAKELLCNGTDYVKASIDVHEANGDRKLIGQMEVTVAIVQALKGTQQQEQHNPRMQISGDGTTAISKNSQSSSQLHLDHFSDRSLDNDDNFQTEAAMSALLFAHLTFSDSNSSNTVSRPNSSRIAVSRTGSSNRASRLRLAAARARATTNGSTPRSAVRPRSRSTARPRSAARSRTPRPK</sequence>
<evidence type="ECO:0000256" key="1">
    <source>
        <dbReference type="SAM" id="MobiDB-lite"/>
    </source>
</evidence>
<proteinExistence type="predicted"/>
<evidence type="ECO:0000313" key="5">
    <source>
        <dbReference type="Proteomes" id="UP000663829"/>
    </source>
</evidence>
<dbReference type="Proteomes" id="UP000681722">
    <property type="component" value="Unassembled WGS sequence"/>
</dbReference>
<dbReference type="Gene3D" id="2.60.40.150">
    <property type="entry name" value="C2 domain"/>
    <property type="match status" value="1"/>
</dbReference>
<feature type="domain" description="RPGRIP1 C-terminal" evidence="2">
    <location>
        <begin position="16"/>
        <end position="88"/>
    </location>
</feature>
<gene>
    <name evidence="3" type="ORF">GPM918_LOCUS13363</name>
    <name evidence="4" type="ORF">SRO942_LOCUS13363</name>
</gene>
<dbReference type="OrthoDB" id="2133912at2759"/>
<evidence type="ECO:0000313" key="4">
    <source>
        <dbReference type="EMBL" id="CAF3765053.1"/>
    </source>
</evidence>
<feature type="compositionally biased region" description="Low complexity" evidence="1">
    <location>
        <begin position="174"/>
        <end position="201"/>
    </location>
</feature>